<protein>
    <submittedName>
        <fullName evidence="3">Acyl-coenzyme A thioesterase THEM4</fullName>
    </submittedName>
</protein>
<dbReference type="OrthoDB" id="506431at2759"/>
<dbReference type="InterPro" id="IPR006683">
    <property type="entry name" value="Thioestr_dom"/>
</dbReference>
<dbReference type="InterPro" id="IPR052061">
    <property type="entry name" value="PTE-AB_protein"/>
</dbReference>
<dbReference type="InterPro" id="IPR029069">
    <property type="entry name" value="HotDog_dom_sf"/>
</dbReference>
<evidence type="ECO:0000313" key="4">
    <source>
        <dbReference type="Proteomes" id="UP000239899"/>
    </source>
</evidence>
<feature type="region of interest" description="Disordered" evidence="1">
    <location>
        <begin position="1"/>
        <end position="50"/>
    </location>
</feature>
<feature type="compositionally biased region" description="Basic residues" evidence="1">
    <location>
        <begin position="18"/>
        <end position="30"/>
    </location>
</feature>
<evidence type="ECO:0000259" key="2">
    <source>
        <dbReference type="Pfam" id="PF03061"/>
    </source>
</evidence>
<accession>A0A2P6TY56</accession>
<dbReference type="SUPFAM" id="SSF54637">
    <property type="entry name" value="Thioesterase/thiol ester dehydrase-isomerase"/>
    <property type="match status" value="1"/>
</dbReference>
<gene>
    <name evidence="3" type="ORF">C2E21_2333</name>
</gene>
<dbReference type="Proteomes" id="UP000239899">
    <property type="component" value="Unassembled WGS sequence"/>
</dbReference>
<dbReference type="PANTHER" id="PTHR47260">
    <property type="entry name" value="UPF0644 PROTEIN PB2B4.06"/>
    <property type="match status" value="1"/>
</dbReference>
<comment type="caution">
    <text evidence="3">The sequence shown here is derived from an EMBL/GenBank/DDBJ whole genome shotgun (WGS) entry which is preliminary data.</text>
</comment>
<sequence>MNHGASGLRAGRQLFNRRPARAQGARRVRQQHTAARAAAAGGSGVASSSSSAGAGSAAGSRFGWAKWVLLPAAASALFGGKAAADAYSTMQTQLDVEAGHKRAERSLAVAHGWIEDICNQPGCVKAVDAEMLAQADHPILEDDHMFSAFVSKGIVDDLTGYYNTQERKFYSIISLGREVCGFPRIVHGGLTAAIIDESFGGLLFALKKQKALPFWGPAYTVHLEVAYKSKIEAGRTILCTTEIESQEGRKLWMKATVSDGPQGTVYATARALFVAPRPQKALVDVGKYLLRRVMGDI</sequence>
<dbReference type="Gene3D" id="3.10.129.10">
    <property type="entry name" value="Hotdog Thioesterase"/>
    <property type="match status" value="1"/>
</dbReference>
<evidence type="ECO:0000256" key="1">
    <source>
        <dbReference type="SAM" id="MobiDB-lite"/>
    </source>
</evidence>
<proteinExistence type="predicted"/>
<dbReference type="AlphaFoldDB" id="A0A2P6TY56"/>
<dbReference type="Pfam" id="PF03061">
    <property type="entry name" value="4HBT"/>
    <property type="match status" value="1"/>
</dbReference>
<dbReference type="CDD" id="cd03443">
    <property type="entry name" value="PaaI_thioesterase"/>
    <property type="match status" value="1"/>
</dbReference>
<feature type="compositionally biased region" description="Low complexity" evidence="1">
    <location>
        <begin position="34"/>
        <end position="50"/>
    </location>
</feature>
<name>A0A2P6TY56_CHLSO</name>
<feature type="domain" description="Thioesterase" evidence="2">
    <location>
        <begin position="185"/>
        <end position="264"/>
    </location>
</feature>
<organism evidence="3 4">
    <name type="scientific">Chlorella sorokiniana</name>
    <name type="common">Freshwater green alga</name>
    <dbReference type="NCBI Taxonomy" id="3076"/>
    <lineage>
        <taxon>Eukaryota</taxon>
        <taxon>Viridiplantae</taxon>
        <taxon>Chlorophyta</taxon>
        <taxon>core chlorophytes</taxon>
        <taxon>Trebouxiophyceae</taxon>
        <taxon>Chlorellales</taxon>
        <taxon>Chlorellaceae</taxon>
        <taxon>Chlorella clade</taxon>
        <taxon>Chlorella</taxon>
    </lineage>
</organism>
<dbReference type="EMBL" id="LHPG02000004">
    <property type="protein sequence ID" value="PRW58991.1"/>
    <property type="molecule type" value="Genomic_DNA"/>
</dbReference>
<keyword evidence="4" id="KW-1185">Reference proteome</keyword>
<evidence type="ECO:0000313" key="3">
    <source>
        <dbReference type="EMBL" id="PRW58991.1"/>
    </source>
</evidence>
<dbReference type="PANTHER" id="PTHR47260:SF1">
    <property type="entry name" value="UPF0644 PROTEIN PB2B4.06"/>
    <property type="match status" value="1"/>
</dbReference>
<reference evidence="3 4" key="1">
    <citation type="journal article" date="2018" name="Plant J.">
        <title>Genome sequences of Chlorella sorokiniana UTEX 1602 and Micractinium conductrix SAG 241.80: implications to maltose excretion by a green alga.</title>
        <authorList>
            <person name="Arriola M.B."/>
            <person name="Velmurugan N."/>
            <person name="Zhang Y."/>
            <person name="Plunkett M.H."/>
            <person name="Hondzo H."/>
            <person name="Barney B.M."/>
        </authorList>
    </citation>
    <scope>NUCLEOTIDE SEQUENCE [LARGE SCALE GENOMIC DNA]</scope>
    <source>
        <strain evidence="4">UTEX 1602</strain>
    </source>
</reference>